<keyword evidence="8" id="KW-0285">Flavoprotein</keyword>
<dbReference type="FunFam" id="3.20.20.70:FF:000056">
    <property type="entry name" value="hydroxyacid oxidase 2"/>
    <property type="match status" value="1"/>
</dbReference>
<dbReference type="InterPro" id="IPR012133">
    <property type="entry name" value="Alpha-hydoxy_acid_DH_FMN"/>
</dbReference>
<dbReference type="GO" id="GO:0003973">
    <property type="term" value="F:(S)-2-hydroxy-acid oxidase activity"/>
    <property type="evidence" value="ECO:0000318"/>
    <property type="project" value="GO_Central"/>
</dbReference>
<dbReference type="KEGG" id="spu:100890229"/>
<evidence type="ECO:0000256" key="4">
    <source>
        <dbReference type="ARBA" id="ARBA00024042"/>
    </source>
</evidence>
<dbReference type="GO" id="GO:0005782">
    <property type="term" value="C:peroxisomal matrix"/>
    <property type="evidence" value="ECO:0000318"/>
    <property type="project" value="GO_Central"/>
</dbReference>
<dbReference type="PROSITE" id="PS51349">
    <property type="entry name" value="FMN_HYDROXY_ACID_DH_2"/>
    <property type="match status" value="1"/>
</dbReference>
<organism evidence="10 11">
    <name type="scientific">Strongylocentrotus purpuratus</name>
    <name type="common">Purple sea urchin</name>
    <dbReference type="NCBI Taxonomy" id="7668"/>
    <lineage>
        <taxon>Eukaryota</taxon>
        <taxon>Metazoa</taxon>
        <taxon>Echinodermata</taxon>
        <taxon>Eleutherozoa</taxon>
        <taxon>Echinozoa</taxon>
        <taxon>Echinoidea</taxon>
        <taxon>Euechinoidea</taxon>
        <taxon>Echinacea</taxon>
        <taxon>Camarodonta</taxon>
        <taxon>Echinidea</taxon>
        <taxon>Strongylocentrotidae</taxon>
        <taxon>Strongylocentrotus</taxon>
    </lineage>
</organism>
<protein>
    <recommendedName>
        <fullName evidence="2">(S)-2-hydroxy-acid oxidase</fullName>
        <ecNumber evidence="2">1.1.3.15</ecNumber>
    </recommendedName>
</protein>
<dbReference type="EnsemblMetazoa" id="XM_030985945">
    <property type="protein sequence ID" value="XP_030841805"/>
    <property type="gene ID" value="LOC100890229"/>
</dbReference>
<sequence>MADEEDQLFTVEDYEKRAREILPYVYLLYYSYGRERGWCLKESTEAFSRSRPFSSSQGSDFNEISSSQEMVDEIPSSPVRCLTRSRLFLSSVLSAAAAEALMVLSVVSSTTIADVSAAAPGGLRWMQTYLFNDRLLTQHVVREAERAGFKALVITVDSPVPGIDSKVRAALNKETASFAFPMSNFEADIPSSRAAKAEGDTRYVQYLHQMQYNDSATWEDIRWIKSITNLPIVCKGIVSADSAREAADAGVDGILVSAHGGRQSDGAPAPIDALAEVVDAVRGRGIEVYMDGGIRTGTDVFKALGRGARAVFVGRPILWGLACQGSKGVSNILEILRSELDNALANSGCTSPDCIPSDMVVHESYFHRNPPKSKM</sequence>
<feature type="binding site" evidence="8">
    <location>
        <position position="235"/>
    </location>
    <ligand>
        <name>FMN</name>
        <dbReference type="ChEBI" id="CHEBI:58210"/>
    </ligand>
</feature>
<feature type="binding site" evidence="8">
    <location>
        <position position="259"/>
    </location>
    <ligand>
        <name>glyoxylate</name>
        <dbReference type="ChEBI" id="CHEBI:36655"/>
    </ligand>
</feature>
<reference evidence="11" key="1">
    <citation type="submission" date="2015-02" db="EMBL/GenBank/DDBJ databases">
        <title>Genome sequencing for Strongylocentrotus purpuratus.</title>
        <authorList>
            <person name="Murali S."/>
            <person name="Liu Y."/>
            <person name="Vee V."/>
            <person name="English A."/>
            <person name="Wang M."/>
            <person name="Skinner E."/>
            <person name="Han Y."/>
            <person name="Muzny D.M."/>
            <person name="Worley K.C."/>
            <person name="Gibbs R.A."/>
        </authorList>
    </citation>
    <scope>NUCLEOTIDE SEQUENCE</scope>
</reference>
<proteinExistence type="inferred from homology"/>
<evidence type="ECO:0000313" key="10">
    <source>
        <dbReference type="EnsemblMetazoa" id="XP_030841805"/>
    </source>
</evidence>
<name>A0A7M7NUP4_STRPU</name>
<dbReference type="Proteomes" id="UP000007110">
    <property type="component" value="Unassembled WGS sequence"/>
</dbReference>
<feature type="binding site" evidence="8">
    <location>
        <position position="262"/>
    </location>
    <ligand>
        <name>glyoxylate</name>
        <dbReference type="ChEBI" id="CHEBI:36655"/>
    </ligand>
</feature>
<evidence type="ECO:0000256" key="1">
    <source>
        <dbReference type="ARBA" id="ARBA00001917"/>
    </source>
</evidence>
<feature type="binding site" evidence="8">
    <location>
        <position position="29"/>
    </location>
    <ligand>
        <name>glyoxylate</name>
        <dbReference type="ChEBI" id="CHEBI:36655"/>
    </ligand>
</feature>
<feature type="binding site" evidence="8">
    <location>
        <position position="129"/>
    </location>
    <ligand>
        <name>glyoxylate</name>
        <dbReference type="ChEBI" id="CHEBI:36655"/>
    </ligand>
</feature>
<evidence type="ECO:0000256" key="5">
    <source>
        <dbReference type="ARBA" id="ARBA00029325"/>
    </source>
</evidence>
<feature type="active site" description="Proton acceptor" evidence="7">
    <location>
        <position position="259"/>
    </location>
</feature>
<keyword evidence="8" id="KW-0288">FMN</keyword>
<feature type="binding site" evidence="8">
    <location>
        <position position="127"/>
    </location>
    <ligand>
        <name>FMN</name>
        <dbReference type="ChEBI" id="CHEBI:58210"/>
    </ligand>
</feature>
<dbReference type="InterPro" id="IPR000262">
    <property type="entry name" value="FMN-dep_DH"/>
</dbReference>
<dbReference type="PANTHER" id="PTHR10578:SF149">
    <property type="entry name" value="2-HYDROXYACID OXIDASE 2"/>
    <property type="match status" value="1"/>
</dbReference>
<dbReference type="GeneID" id="100890229"/>
<evidence type="ECO:0000256" key="8">
    <source>
        <dbReference type="PIRSR" id="PIRSR000138-2"/>
    </source>
</evidence>
<dbReference type="GO" id="GO:0010181">
    <property type="term" value="F:FMN binding"/>
    <property type="evidence" value="ECO:0007669"/>
    <property type="project" value="InterPro"/>
</dbReference>
<dbReference type="Gene3D" id="3.20.20.70">
    <property type="entry name" value="Aldolase class I"/>
    <property type="match status" value="1"/>
</dbReference>
<comment type="catalytic activity">
    <reaction evidence="5">
        <text>a (2S)-2-hydroxycarboxylate + O2 = a 2-oxocarboxylate + H2O2</text>
        <dbReference type="Rhea" id="RHEA:16789"/>
        <dbReference type="ChEBI" id="CHEBI:15379"/>
        <dbReference type="ChEBI" id="CHEBI:16240"/>
        <dbReference type="ChEBI" id="CHEBI:35179"/>
        <dbReference type="ChEBI" id="CHEBI:58123"/>
        <dbReference type="EC" id="1.1.3.15"/>
    </reaction>
    <physiologicalReaction direction="left-to-right" evidence="5">
        <dbReference type="Rhea" id="RHEA:16790"/>
    </physiologicalReaction>
</comment>
<comment type="similarity">
    <text evidence="4">Belongs to the FMN-dependent alpha-hydroxy acid dehydrogenase family.</text>
</comment>
<dbReference type="OrthoDB" id="25826at2759"/>
<comment type="catalytic activity">
    <reaction evidence="6">
        <text>2-hydroxyoctanoate + O2 = 2-oxooctanoate + H2O2</text>
        <dbReference type="Rhea" id="RHEA:67940"/>
        <dbReference type="ChEBI" id="CHEBI:15379"/>
        <dbReference type="ChEBI" id="CHEBI:16240"/>
        <dbReference type="ChEBI" id="CHEBI:133514"/>
        <dbReference type="ChEBI" id="CHEBI:176689"/>
    </reaction>
    <physiologicalReaction direction="left-to-right" evidence="6">
        <dbReference type="Rhea" id="RHEA:67941"/>
    </physiologicalReaction>
</comment>
<evidence type="ECO:0000259" key="9">
    <source>
        <dbReference type="PROSITE" id="PS51349"/>
    </source>
</evidence>
<dbReference type="RefSeq" id="XP_030841805.1">
    <property type="nucleotide sequence ID" value="XM_030985945.1"/>
</dbReference>
<evidence type="ECO:0000256" key="7">
    <source>
        <dbReference type="PIRSR" id="PIRSR000138-1"/>
    </source>
</evidence>
<feature type="binding site" evidence="8">
    <location>
        <begin position="291"/>
        <end position="295"/>
    </location>
    <ligand>
        <name>FMN</name>
        <dbReference type="ChEBI" id="CHEBI:58210"/>
    </ligand>
</feature>
<dbReference type="InParanoid" id="A0A7M7NUP4"/>
<keyword evidence="11" id="KW-1185">Reference proteome</keyword>
<dbReference type="AlphaFoldDB" id="A0A7M7NUP4"/>
<dbReference type="SUPFAM" id="SSF51395">
    <property type="entry name" value="FMN-linked oxidoreductases"/>
    <property type="match status" value="1"/>
</dbReference>
<evidence type="ECO:0000256" key="6">
    <source>
        <dbReference type="ARBA" id="ARBA00029327"/>
    </source>
</evidence>
<dbReference type="PANTHER" id="PTHR10578">
    <property type="entry name" value="S -2-HYDROXY-ACID OXIDASE-RELATED"/>
    <property type="match status" value="1"/>
</dbReference>
<feature type="domain" description="FMN hydroxy acid dehydrogenase" evidence="9">
    <location>
        <begin position="3"/>
        <end position="365"/>
    </location>
</feature>
<dbReference type="CDD" id="cd02809">
    <property type="entry name" value="alpha_hydroxyacid_oxid_FMN"/>
    <property type="match status" value="1"/>
</dbReference>
<evidence type="ECO:0000313" key="11">
    <source>
        <dbReference type="Proteomes" id="UP000007110"/>
    </source>
</evidence>
<dbReference type="InterPro" id="IPR013785">
    <property type="entry name" value="Aldolase_TIM"/>
</dbReference>
<dbReference type="EC" id="1.1.3.15" evidence="2"/>
<reference evidence="10" key="2">
    <citation type="submission" date="2021-01" db="UniProtKB">
        <authorList>
            <consortium name="EnsemblMetazoa"/>
        </authorList>
    </citation>
    <scope>IDENTIFICATION</scope>
</reference>
<feature type="binding site" evidence="8">
    <location>
        <position position="257"/>
    </location>
    <ligand>
        <name>FMN</name>
        <dbReference type="ChEBI" id="CHEBI:58210"/>
    </ligand>
</feature>
<evidence type="ECO:0000256" key="3">
    <source>
        <dbReference type="ARBA" id="ARBA00023002"/>
    </source>
</evidence>
<evidence type="ECO:0000256" key="2">
    <source>
        <dbReference type="ARBA" id="ARBA00013087"/>
    </source>
</evidence>
<dbReference type="PIRSF" id="PIRSF000138">
    <property type="entry name" value="Al-hdrx_acd_dh"/>
    <property type="match status" value="1"/>
</dbReference>
<accession>A0A7M7NUP4</accession>
<feature type="binding site" evidence="8">
    <location>
        <begin position="314"/>
        <end position="315"/>
    </location>
    <ligand>
        <name>FMN</name>
        <dbReference type="ChEBI" id="CHEBI:58210"/>
    </ligand>
</feature>
<comment type="cofactor">
    <cofactor evidence="1">
        <name>FMN</name>
        <dbReference type="ChEBI" id="CHEBI:58210"/>
    </cofactor>
</comment>
<dbReference type="InterPro" id="IPR037396">
    <property type="entry name" value="FMN_HAD"/>
</dbReference>
<feature type="binding site" evidence="8">
    <location>
        <position position="105"/>
    </location>
    <ligand>
        <name>FMN</name>
        <dbReference type="ChEBI" id="CHEBI:58210"/>
    </ligand>
</feature>
<dbReference type="OMA" id="HDEGAMD"/>
<feature type="binding site" evidence="8">
    <location>
        <position position="155"/>
    </location>
    <ligand>
        <name>FMN</name>
        <dbReference type="ChEBI" id="CHEBI:58210"/>
    </ligand>
</feature>
<keyword evidence="3" id="KW-0560">Oxidoreductase</keyword>
<dbReference type="Pfam" id="PF01070">
    <property type="entry name" value="FMN_dh"/>
    <property type="match status" value="1"/>
</dbReference>